<keyword evidence="8" id="KW-0406">Ion transport</keyword>
<feature type="domain" description="TonB-dependent receptor-like beta-barrel" evidence="15">
    <location>
        <begin position="352"/>
        <end position="773"/>
    </location>
</feature>
<protein>
    <submittedName>
        <fullName evidence="17">Outer membrane cobalamin receptor protein</fullName>
    </submittedName>
</protein>
<accession>A0A0S2I368</accession>
<feature type="chain" id="PRO_5006599639" evidence="14">
    <location>
        <begin position="20"/>
        <end position="815"/>
    </location>
</feature>
<dbReference type="InterPro" id="IPR012910">
    <property type="entry name" value="Plug_dom"/>
</dbReference>
<organism evidence="17 18">
    <name type="scientific">Salinivirga cyanobacteriivorans</name>
    <dbReference type="NCBI Taxonomy" id="1307839"/>
    <lineage>
        <taxon>Bacteria</taxon>
        <taxon>Pseudomonadati</taxon>
        <taxon>Bacteroidota</taxon>
        <taxon>Bacteroidia</taxon>
        <taxon>Bacteroidales</taxon>
        <taxon>Salinivirgaceae</taxon>
        <taxon>Salinivirga</taxon>
    </lineage>
</organism>
<keyword evidence="10 12" id="KW-0472">Membrane</keyword>
<dbReference type="RefSeq" id="WP_057954070.1">
    <property type="nucleotide sequence ID" value="NZ_CP013118.1"/>
</dbReference>
<dbReference type="Pfam" id="PF00593">
    <property type="entry name" value="TonB_dep_Rec_b-barrel"/>
    <property type="match status" value="1"/>
</dbReference>
<dbReference type="GO" id="GO:0015344">
    <property type="term" value="F:siderophore uptake transmembrane transporter activity"/>
    <property type="evidence" value="ECO:0007669"/>
    <property type="project" value="TreeGrafter"/>
</dbReference>
<evidence type="ECO:0000256" key="7">
    <source>
        <dbReference type="ARBA" id="ARBA00023004"/>
    </source>
</evidence>
<keyword evidence="9 13" id="KW-0798">TonB box</keyword>
<dbReference type="EMBL" id="CP013118">
    <property type="protein sequence ID" value="ALO16719.1"/>
    <property type="molecule type" value="Genomic_DNA"/>
</dbReference>
<dbReference type="InterPro" id="IPR008969">
    <property type="entry name" value="CarboxyPept-like_regulatory"/>
</dbReference>
<evidence type="ECO:0000256" key="3">
    <source>
        <dbReference type="ARBA" id="ARBA00022452"/>
    </source>
</evidence>
<comment type="subcellular location">
    <subcellularLocation>
        <location evidence="1 12">Cell outer membrane</location>
        <topology evidence="1 12">Multi-pass membrane protein</topology>
    </subcellularLocation>
</comment>
<feature type="signal peptide" evidence="14">
    <location>
        <begin position="1"/>
        <end position="19"/>
    </location>
</feature>
<dbReference type="Gene3D" id="2.60.40.1120">
    <property type="entry name" value="Carboxypeptidase-like, regulatory domain"/>
    <property type="match status" value="1"/>
</dbReference>
<dbReference type="KEGG" id="blq:L21SP5_03103"/>
<reference evidence="17 18" key="1">
    <citation type="submission" date="2015-11" db="EMBL/GenBank/DDBJ databases">
        <title>Description and complete genome sequence of a novel strain predominating in hypersaline microbial mats and representing a new family of the Bacteriodetes phylum.</title>
        <authorList>
            <person name="Spring S."/>
            <person name="Bunk B."/>
            <person name="Sproer C."/>
            <person name="Klenk H.-P."/>
        </authorList>
    </citation>
    <scope>NUCLEOTIDE SEQUENCE [LARGE SCALE GENOMIC DNA]</scope>
    <source>
        <strain evidence="17 18">L21-Spi-D4</strain>
    </source>
</reference>
<evidence type="ECO:0000256" key="12">
    <source>
        <dbReference type="PROSITE-ProRule" id="PRU01360"/>
    </source>
</evidence>
<dbReference type="InterPro" id="IPR037066">
    <property type="entry name" value="Plug_dom_sf"/>
</dbReference>
<dbReference type="Pfam" id="PF07715">
    <property type="entry name" value="Plug"/>
    <property type="match status" value="1"/>
</dbReference>
<dbReference type="OrthoDB" id="9761152at2"/>
<evidence type="ECO:0000256" key="2">
    <source>
        <dbReference type="ARBA" id="ARBA00022448"/>
    </source>
</evidence>
<dbReference type="InterPro" id="IPR036942">
    <property type="entry name" value="Beta-barrel_TonB_sf"/>
</dbReference>
<evidence type="ECO:0000259" key="15">
    <source>
        <dbReference type="Pfam" id="PF00593"/>
    </source>
</evidence>
<keyword evidence="6 14" id="KW-0732">Signal</keyword>
<evidence type="ECO:0000256" key="6">
    <source>
        <dbReference type="ARBA" id="ARBA00022729"/>
    </source>
</evidence>
<gene>
    <name evidence="17" type="ORF">L21SP5_03103</name>
</gene>
<keyword evidence="5 12" id="KW-0812">Transmembrane</keyword>
<evidence type="ECO:0000259" key="16">
    <source>
        <dbReference type="Pfam" id="PF07715"/>
    </source>
</evidence>
<evidence type="ECO:0000256" key="9">
    <source>
        <dbReference type="ARBA" id="ARBA00023077"/>
    </source>
</evidence>
<dbReference type="Proteomes" id="UP000064893">
    <property type="component" value="Chromosome"/>
</dbReference>
<keyword evidence="17" id="KW-0675">Receptor</keyword>
<evidence type="ECO:0000256" key="8">
    <source>
        <dbReference type="ARBA" id="ARBA00023065"/>
    </source>
</evidence>
<dbReference type="InterPro" id="IPR000531">
    <property type="entry name" value="Beta-barrel_TonB"/>
</dbReference>
<dbReference type="AlphaFoldDB" id="A0A0S2I368"/>
<dbReference type="InterPro" id="IPR039426">
    <property type="entry name" value="TonB-dep_rcpt-like"/>
</dbReference>
<evidence type="ECO:0000256" key="11">
    <source>
        <dbReference type="ARBA" id="ARBA00023237"/>
    </source>
</evidence>
<evidence type="ECO:0000256" key="1">
    <source>
        <dbReference type="ARBA" id="ARBA00004571"/>
    </source>
</evidence>
<evidence type="ECO:0000313" key="17">
    <source>
        <dbReference type="EMBL" id="ALO16719.1"/>
    </source>
</evidence>
<dbReference type="PATRIC" id="fig|1307839.3.peg.3262"/>
<dbReference type="PANTHER" id="PTHR32552:SF68">
    <property type="entry name" value="FERRICHROME OUTER MEMBRANE TRANSPORTER_PHAGE RECEPTOR"/>
    <property type="match status" value="1"/>
</dbReference>
<evidence type="ECO:0000256" key="4">
    <source>
        <dbReference type="ARBA" id="ARBA00022496"/>
    </source>
</evidence>
<dbReference type="PANTHER" id="PTHR32552">
    <property type="entry name" value="FERRICHROME IRON RECEPTOR-RELATED"/>
    <property type="match status" value="1"/>
</dbReference>
<evidence type="ECO:0000256" key="13">
    <source>
        <dbReference type="RuleBase" id="RU003357"/>
    </source>
</evidence>
<dbReference type="SUPFAM" id="SSF56935">
    <property type="entry name" value="Porins"/>
    <property type="match status" value="1"/>
</dbReference>
<feature type="domain" description="TonB-dependent receptor plug" evidence="16">
    <location>
        <begin position="114"/>
        <end position="222"/>
    </location>
</feature>
<dbReference type="Pfam" id="PF13715">
    <property type="entry name" value="CarbopepD_reg_2"/>
    <property type="match status" value="1"/>
</dbReference>
<proteinExistence type="inferred from homology"/>
<evidence type="ECO:0000313" key="18">
    <source>
        <dbReference type="Proteomes" id="UP000064893"/>
    </source>
</evidence>
<evidence type="ECO:0000256" key="14">
    <source>
        <dbReference type="SAM" id="SignalP"/>
    </source>
</evidence>
<dbReference type="SUPFAM" id="SSF49464">
    <property type="entry name" value="Carboxypeptidase regulatory domain-like"/>
    <property type="match status" value="1"/>
</dbReference>
<keyword evidence="18" id="KW-1185">Reference proteome</keyword>
<dbReference type="PROSITE" id="PS52016">
    <property type="entry name" value="TONB_DEPENDENT_REC_3"/>
    <property type="match status" value="1"/>
</dbReference>
<keyword evidence="2 12" id="KW-0813">Transport</keyword>
<evidence type="ECO:0000256" key="10">
    <source>
        <dbReference type="ARBA" id="ARBA00023136"/>
    </source>
</evidence>
<dbReference type="Gene3D" id="2.40.170.20">
    <property type="entry name" value="TonB-dependent receptor, beta-barrel domain"/>
    <property type="match status" value="1"/>
</dbReference>
<sequence length="815" mass="92233" precursor="true">MKSAIITVVLAVVMNFASAQNLINGVVTNEDKEPLSGATIKLIPGAYETISNGGGKFVINNVKNGQYRILVTHLGYEPYSEKIEVSDKTNLQITMTKSVIQTREIIVSSTRATEKTPTSHTTIEQEVIEKREAVKDIPYLLQLTPSVVTTSDAGAGVGYTNFRIRGTDLNRINITVNDIPLNDAESHGVWFVNMPDFVESTNSIQVQRGVGTSTNGAAAFGASINLQTNDISIEPYAEVNNAAGSFNTMKNTVQAGTGLIEGRYSFDARLSRIKSDGFIDRATSDLKSFFVSGTYRSEKDVLRINVFSGKEKTYQSWEGIPLAKLNQDSAAMMQFAYNMGYAQEEIENLFESDPRTYNRYMYDNQTDNYQQDHYQVFYKRNFNDKLSANIAYHQTNGFGYYESYRYNEDIADYLADPIISGTDTITESDVIDRKYLDNIFYGGIGSIKLKLPKVKAILGGGWNRYDGDHYGEVIWAENNLNTFDPKHRFYDNTGVKDDANIYARANFMVNKKLYTYIDLQYRHINYEIDGLDDGQRDISQAHTYDFFNPKAGLLFEPSDMVSAYLNLAIANREPNRTTLVDADPAKAEPTSEKMYNAELGSEIKNKLWRVKANAYLMYYKDQLVLTGNINDVGNAIMENVDDSYRAGIELIWGIKPIEWFSWQANLTFSQNKILDFVSYTDNWDTWGQEIEELGTTDISFSPEIVANSQLTFTPAKNLGITFITQYVGEQYIDNTSSEDRKLDDYLINNLRINYAVETSWLKKASVYLQINNLLDEEYITNAWIYPFYAGGEINYLDGYYPQAGINFMAGVNLRF</sequence>
<keyword evidence="4" id="KW-0410">Iron transport</keyword>
<comment type="similarity">
    <text evidence="12 13">Belongs to the TonB-dependent receptor family.</text>
</comment>
<keyword evidence="3 12" id="KW-1134">Transmembrane beta strand</keyword>
<dbReference type="Gene3D" id="2.170.130.10">
    <property type="entry name" value="TonB-dependent receptor, plug domain"/>
    <property type="match status" value="1"/>
</dbReference>
<name>A0A0S2I368_9BACT</name>
<keyword evidence="7" id="KW-0408">Iron</keyword>
<dbReference type="GO" id="GO:0009279">
    <property type="term" value="C:cell outer membrane"/>
    <property type="evidence" value="ECO:0007669"/>
    <property type="project" value="UniProtKB-SubCell"/>
</dbReference>
<keyword evidence="11 12" id="KW-0998">Cell outer membrane</keyword>
<dbReference type="STRING" id="1307839.L21SP5_03103"/>
<evidence type="ECO:0000256" key="5">
    <source>
        <dbReference type="ARBA" id="ARBA00022692"/>
    </source>
</evidence>